<dbReference type="Gene3D" id="3.90.1300.10">
    <property type="entry name" value="Amidase signature (AS) domain"/>
    <property type="match status" value="1"/>
</dbReference>
<name>A0A162KRA5_9PROT</name>
<evidence type="ECO:0000313" key="4">
    <source>
        <dbReference type="Proteomes" id="UP000075787"/>
    </source>
</evidence>
<dbReference type="InterPro" id="IPR023631">
    <property type="entry name" value="Amidase_dom"/>
</dbReference>
<organism evidence="3 4">
    <name type="scientific">Tistrella mobilis</name>
    <dbReference type="NCBI Taxonomy" id="171437"/>
    <lineage>
        <taxon>Bacteria</taxon>
        <taxon>Pseudomonadati</taxon>
        <taxon>Pseudomonadota</taxon>
        <taxon>Alphaproteobacteria</taxon>
        <taxon>Geminicoccales</taxon>
        <taxon>Geminicoccaceae</taxon>
        <taxon>Tistrella</taxon>
    </lineage>
</organism>
<feature type="domain" description="Amidase" evidence="2">
    <location>
        <begin position="30"/>
        <end position="453"/>
    </location>
</feature>
<dbReference type="AlphaFoldDB" id="A0A162KRA5"/>
<evidence type="ECO:0000256" key="1">
    <source>
        <dbReference type="ARBA" id="ARBA00009199"/>
    </source>
</evidence>
<dbReference type="InterPro" id="IPR000120">
    <property type="entry name" value="Amidase"/>
</dbReference>
<protein>
    <submittedName>
        <fullName evidence="3">Amidase</fullName>
    </submittedName>
</protein>
<comment type="similarity">
    <text evidence="1">Belongs to the amidase family.</text>
</comment>
<dbReference type="InterPro" id="IPR036928">
    <property type="entry name" value="AS_sf"/>
</dbReference>
<dbReference type="SUPFAM" id="SSF75304">
    <property type="entry name" value="Amidase signature (AS) enzymes"/>
    <property type="match status" value="1"/>
</dbReference>
<dbReference type="OrthoDB" id="7245165at2"/>
<dbReference type="InterPro" id="IPR020556">
    <property type="entry name" value="Amidase_CS"/>
</dbReference>
<dbReference type="EMBL" id="LPZR01000164">
    <property type="protein sequence ID" value="KYO51924.1"/>
    <property type="molecule type" value="Genomic_DNA"/>
</dbReference>
<evidence type="ECO:0000313" key="3">
    <source>
        <dbReference type="EMBL" id="KYO51924.1"/>
    </source>
</evidence>
<dbReference type="PANTHER" id="PTHR11895">
    <property type="entry name" value="TRANSAMIDASE"/>
    <property type="match status" value="1"/>
</dbReference>
<dbReference type="RefSeq" id="WP_062765079.1">
    <property type="nucleotide sequence ID" value="NZ_CP121045.1"/>
</dbReference>
<proteinExistence type="inferred from homology"/>
<comment type="caution">
    <text evidence="3">The sequence shown here is derived from an EMBL/GenBank/DDBJ whole genome shotgun (WGS) entry which is preliminary data.</text>
</comment>
<evidence type="ECO:0000259" key="2">
    <source>
        <dbReference type="Pfam" id="PF01425"/>
    </source>
</evidence>
<dbReference type="GeneID" id="97241774"/>
<dbReference type="Proteomes" id="UP000075787">
    <property type="component" value="Unassembled WGS sequence"/>
</dbReference>
<reference evidence="3 4" key="1">
    <citation type="submission" date="2015-12" db="EMBL/GenBank/DDBJ databases">
        <title>Genome sequence of Tistrella mobilis MCCC 1A02139.</title>
        <authorList>
            <person name="Lu L."/>
            <person name="Lai Q."/>
            <person name="Shao Z."/>
            <person name="Qian P."/>
        </authorList>
    </citation>
    <scope>NUCLEOTIDE SEQUENCE [LARGE SCALE GENOMIC DNA]</scope>
    <source>
        <strain evidence="3 4">MCCC 1A02139</strain>
    </source>
</reference>
<gene>
    <name evidence="3" type="ORF">AUP44_06865</name>
</gene>
<accession>A0A162KRA5</accession>
<dbReference type="PANTHER" id="PTHR11895:SF7">
    <property type="entry name" value="GLUTAMYL-TRNA(GLN) AMIDOTRANSFERASE SUBUNIT A, MITOCHONDRIAL"/>
    <property type="match status" value="1"/>
</dbReference>
<dbReference type="Pfam" id="PF01425">
    <property type="entry name" value="Amidase"/>
    <property type="match status" value="1"/>
</dbReference>
<sequence>MELKDYVAEDATGLAGLVAAGEVSAAELTECANQAIEAVNGRINAVVRRFDEPVPGDPSGPFAGVPFLVKDLVLAVGGHPEMMGSRMLGQGQFVPPVDSELFARFRRAGLNTLGITATPEFGFNATTEGLLYGPTRNPWNLERSPGGSSGGSAAAVAAGIVPFAHANDGGGSIRIPAAACGLVGLKPSRGRIPFGPYYGLPLLGMANEFAVTRSMRDAATLLDAVAGADPGAMTDIPPPAVPYAEAIRKPTPKLRIALARQWPGAPAAAPHIDAALVRTAKLLEAEGHVVEEAAPDYDVAAFHRANFTAWMSFLAAGVYGMAEMLNLQPGPDTVEAVTMACAQAGAKLTALDVEQAFMVMNTVSRSFGAFFGTYDAILMPVLKDVPVPLGYLDQNDPDLDAQGWYDRLFDTVPFTAPFNMTGLPAMALPAGMHDGMPLPIQLAAGMGREDILLQLGRDLEELQPWRQARPGVFAV</sequence>
<dbReference type="PROSITE" id="PS00571">
    <property type="entry name" value="AMIDASES"/>
    <property type="match status" value="1"/>
</dbReference>
<dbReference type="GO" id="GO:0003824">
    <property type="term" value="F:catalytic activity"/>
    <property type="evidence" value="ECO:0007669"/>
    <property type="project" value="InterPro"/>
</dbReference>